<dbReference type="Gene3D" id="3.40.50.980">
    <property type="match status" value="1"/>
</dbReference>
<dbReference type="SMART" id="SM00432">
    <property type="entry name" value="MADS"/>
    <property type="match status" value="1"/>
</dbReference>
<gene>
    <name evidence="8" type="ORF">D0Y65_004286</name>
</gene>
<organism evidence="8 9">
    <name type="scientific">Glycine soja</name>
    <name type="common">Wild soybean</name>
    <dbReference type="NCBI Taxonomy" id="3848"/>
    <lineage>
        <taxon>Eukaryota</taxon>
        <taxon>Viridiplantae</taxon>
        <taxon>Streptophyta</taxon>
        <taxon>Embryophyta</taxon>
        <taxon>Tracheophyta</taxon>
        <taxon>Spermatophyta</taxon>
        <taxon>Magnoliopsida</taxon>
        <taxon>eudicotyledons</taxon>
        <taxon>Gunneridae</taxon>
        <taxon>Pentapetalae</taxon>
        <taxon>rosids</taxon>
        <taxon>fabids</taxon>
        <taxon>Fabales</taxon>
        <taxon>Fabaceae</taxon>
        <taxon>Papilionoideae</taxon>
        <taxon>50 kb inversion clade</taxon>
        <taxon>NPAAA clade</taxon>
        <taxon>indigoferoid/millettioid clade</taxon>
        <taxon>Phaseoleae</taxon>
        <taxon>Glycine</taxon>
        <taxon>Glycine subgen. Soja</taxon>
    </lineage>
</organism>
<feature type="coiled-coil region" evidence="6">
    <location>
        <begin position="114"/>
        <end position="141"/>
    </location>
</feature>
<dbReference type="EMBL" id="QZWG01000002">
    <property type="protein sequence ID" value="RZC25529.1"/>
    <property type="molecule type" value="Genomic_DNA"/>
</dbReference>
<comment type="subcellular location">
    <subcellularLocation>
        <location evidence="1">Nucleus</location>
    </subcellularLocation>
</comment>
<dbReference type="GO" id="GO:0005634">
    <property type="term" value="C:nucleus"/>
    <property type="evidence" value="ECO:0007669"/>
    <property type="project" value="UniProtKB-SubCell"/>
</dbReference>
<evidence type="ECO:0000259" key="7">
    <source>
        <dbReference type="PROSITE" id="PS50066"/>
    </source>
</evidence>
<dbReference type="Gene3D" id="3.40.1810.10">
    <property type="entry name" value="Transcription factor, MADS-box"/>
    <property type="match status" value="1"/>
</dbReference>
<evidence type="ECO:0000256" key="2">
    <source>
        <dbReference type="ARBA" id="ARBA00023015"/>
    </source>
</evidence>
<keyword evidence="5" id="KW-0539">Nucleus</keyword>
<keyword evidence="4" id="KW-0804">Transcription</keyword>
<dbReference type="GO" id="GO:0045944">
    <property type="term" value="P:positive regulation of transcription by RNA polymerase II"/>
    <property type="evidence" value="ECO:0007669"/>
    <property type="project" value="InterPro"/>
</dbReference>
<keyword evidence="9" id="KW-1185">Reference proteome</keyword>
<dbReference type="InterPro" id="IPR033896">
    <property type="entry name" value="MEF2-like_N"/>
</dbReference>
<evidence type="ECO:0000256" key="3">
    <source>
        <dbReference type="ARBA" id="ARBA00023125"/>
    </source>
</evidence>
<evidence type="ECO:0000313" key="8">
    <source>
        <dbReference type="EMBL" id="RZC25529.1"/>
    </source>
</evidence>
<keyword evidence="3" id="KW-0238">DNA-binding</keyword>
<evidence type="ECO:0000256" key="1">
    <source>
        <dbReference type="ARBA" id="ARBA00004123"/>
    </source>
</evidence>
<dbReference type="GO" id="GO:0000978">
    <property type="term" value="F:RNA polymerase II cis-regulatory region sequence-specific DNA binding"/>
    <property type="evidence" value="ECO:0007669"/>
    <property type="project" value="TreeGrafter"/>
</dbReference>
<feature type="domain" description="MADS-box" evidence="7">
    <location>
        <begin position="17"/>
        <end position="77"/>
    </location>
</feature>
<evidence type="ECO:0000256" key="4">
    <source>
        <dbReference type="ARBA" id="ARBA00023163"/>
    </source>
</evidence>
<dbReference type="PROSITE" id="PS50066">
    <property type="entry name" value="MADS_BOX_2"/>
    <property type="match status" value="1"/>
</dbReference>
<keyword evidence="6" id="KW-0175">Coiled coil</keyword>
<accession>A0A445LQF6</accession>
<name>A0A445LQF6_GLYSO</name>
<dbReference type="InterPro" id="IPR002100">
    <property type="entry name" value="TF_MADSbox"/>
</dbReference>
<dbReference type="PRINTS" id="PR00404">
    <property type="entry name" value="MADSDOMAIN"/>
</dbReference>
<dbReference type="GO" id="GO:0046983">
    <property type="term" value="F:protein dimerization activity"/>
    <property type="evidence" value="ECO:0007669"/>
    <property type="project" value="InterPro"/>
</dbReference>
<dbReference type="FunFam" id="3.40.1810.10:FF:000006">
    <property type="entry name" value="Agamous-like MADS-box protein AGL62"/>
    <property type="match status" value="1"/>
</dbReference>
<reference evidence="8 9" key="1">
    <citation type="submission" date="2018-09" db="EMBL/GenBank/DDBJ databases">
        <title>A high-quality reference genome of wild soybean provides a powerful tool to mine soybean genomes.</title>
        <authorList>
            <person name="Xie M."/>
            <person name="Chung C.Y.L."/>
            <person name="Li M.-W."/>
            <person name="Wong F.-L."/>
            <person name="Chan T.-F."/>
            <person name="Lam H.-M."/>
        </authorList>
    </citation>
    <scope>NUCLEOTIDE SEQUENCE [LARGE SCALE GENOMIC DNA]</scope>
    <source>
        <strain evidence="9">cv. W05</strain>
        <tissue evidence="8">Hypocotyl of etiolated seedlings</tissue>
    </source>
</reference>
<evidence type="ECO:0000313" key="9">
    <source>
        <dbReference type="Proteomes" id="UP000289340"/>
    </source>
</evidence>
<dbReference type="PANTHER" id="PTHR11945">
    <property type="entry name" value="MADS BOX PROTEIN"/>
    <property type="match status" value="1"/>
</dbReference>
<dbReference type="InterPro" id="IPR036879">
    <property type="entry name" value="TF_MADSbox_sf"/>
</dbReference>
<dbReference type="SUPFAM" id="SSF55455">
    <property type="entry name" value="SRF-like"/>
    <property type="match status" value="1"/>
</dbReference>
<evidence type="ECO:0000256" key="6">
    <source>
        <dbReference type="SAM" id="Coils"/>
    </source>
</evidence>
<proteinExistence type="predicted"/>
<dbReference type="CDD" id="cd00265">
    <property type="entry name" value="MADS_MEF2_like"/>
    <property type="match status" value="1"/>
</dbReference>
<protein>
    <submittedName>
        <fullName evidence="8">Agamous-like MADS-box protein AGL62</fullName>
    </submittedName>
</protein>
<dbReference type="SUPFAM" id="SSF56801">
    <property type="entry name" value="Acetyl-CoA synthetase-like"/>
    <property type="match status" value="1"/>
</dbReference>
<dbReference type="Proteomes" id="UP000289340">
    <property type="component" value="Chromosome 2"/>
</dbReference>
<dbReference type="Pfam" id="PF00319">
    <property type="entry name" value="SRF-TF"/>
    <property type="match status" value="1"/>
</dbReference>
<dbReference type="GO" id="GO:0000981">
    <property type="term" value="F:DNA-binding transcription factor activity, RNA polymerase II-specific"/>
    <property type="evidence" value="ECO:0007669"/>
    <property type="project" value="TreeGrafter"/>
</dbReference>
<dbReference type="PANTHER" id="PTHR11945:SF776">
    <property type="entry name" value="AGAMOUS-LIKE 50-RELATED"/>
    <property type="match status" value="1"/>
</dbReference>
<evidence type="ECO:0000256" key="5">
    <source>
        <dbReference type="ARBA" id="ARBA00023242"/>
    </source>
</evidence>
<comment type="caution">
    <text evidence="8">The sequence shown here is derived from an EMBL/GenBank/DDBJ whole genome shotgun (WGS) entry which is preliminary data.</text>
</comment>
<dbReference type="AlphaFoldDB" id="A0A445LQF6"/>
<keyword evidence="2" id="KW-0805">Transcription regulation</keyword>
<sequence>MDSENVPNLSDVTKKTKGRQKIEMKTIANKCSLQVTFSKHRTGVFKKASELATLCGVDLAVIMFSPNNHVYSFGSPNVDSVIQRYTTEGPPPLFTQDLNEAPCTMDEGELQAHLNCLSNQIDAEKQRVEDLNHLLMAAKDHIWWDVPIESMSNAQLENSSLLLPILLPTQTQKIKFYLNFFPQNPNSPEFRYALYILSNRLTPTLPPLSTHVAWVASQRSESVRLDGDSFLLRNHWELEGETLVFLQRFDFEGMLKAIEKYRITYMLLLPPLVVALAKSELVKKYDLSSLR</sequence>